<keyword evidence="5" id="KW-1185">Reference proteome</keyword>
<dbReference type="InterPro" id="IPR050695">
    <property type="entry name" value="N-acetylmuramoyl_amidase_3"/>
</dbReference>
<dbReference type="CDD" id="cd02696">
    <property type="entry name" value="MurNAc-LAA"/>
    <property type="match status" value="1"/>
</dbReference>
<keyword evidence="2" id="KW-0961">Cell wall biogenesis/degradation</keyword>
<keyword evidence="1" id="KW-0378">Hydrolase</keyword>
<dbReference type="Pfam" id="PF08239">
    <property type="entry name" value="SH3_3"/>
    <property type="match status" value="2"/>
</dbReference>
<feature type="domain" description="SH3b" evidence="3">
    <location>
        <begin position="262"/>
        <end position="323"/>
    </location>
</feature>
<protein>
    <submittedName>
        <fullName evidence="4">Sporulation protein</fullName>
    </submittedName>
</protein>
<dbReference type="Gene3D" id="2.30.30.40">
    <property type="entry name" value="SH3 Domains"/>
    <property type="match status" value="2"/>
</dbReference>
<reference evidence="4" key="1">
    <citation type="submission" date="2021-03" db="EMBL/GenBank/DDBJ databases">
        <title>Taxonomic study of Clostridium polyendosporum from meadow-gley soil under rice.</title>
        <authorList>
            <person name="Kobayashi H."/>
            <person name="Tanizawa Y."/>
            <person name="Yagura M."/>
        </authorList>
    </citation>
    <scope>NUCLEOTIDE SEQUENCE</scope>
    <source>
        <strain evidence="4">JCM 30710</strain>
    </source>
</reference>
<evidence type="ECO:0000256" key="2">
    <source>
        <dbReference type="ARBA" id="ARBA00023316"/>
    </source>
</evidence>
<accession>A0A919VIE1</accession>
<dbReference type="GO" id="GO:0071555">
    <property type="term" value="P:cell wall organization"/>
    <property type="evidence" value="ECO:0007669"/>
    <property type="project" value="UniProtKB-KW"/>
</dbReference>
<dbReference type="PANTHER" id="PTHR30404:SF0">
    <property type="entry name" value="N-ACETYLMURAMOYL-L-ALANINE AMIDASE AMIC"/>
    <property type="match status" value="1"/>
</dbReference>
<proteinExistence type="predicted"/>
<dbReference type="InterPro" id="IPR002508">
    <property type="entry name" value="MurNAc-LAA_cat"/>
</dbReference>
<dbReference type="Gene3D" id="3.40.630.40">
    <property type="entry name" value="Zn-dependent exopeptidases"/>
    <property type="match status" value="1"/>
</dbReference>
<organism evidence="4 5">
    <name type="scientific">Clostridium polyendosporum</name>
    <dbReference type="NCBI Taxonomy" id="69208"/>
    <lineage>
        <taxon>Bacteria</taxon>
        <taxon>Bacillati</taxon>
        <taxon>Bacillota</taxon>
        <taxon>Clostridia</taxon>
        <taxon>Eubacteriales</taxon>
        <taxon>Clostridiaceae</taxon>
        <taxon>Clostridium</taxon>
    </lineage>
</organism>
<dbReference type="Pfam" id="PF01520">
    <property type="entry name" value="Amidase_3"/>
    <property type="match status" value="1"/>
</dbReference>
<name>A0A919VIE1_9CLOT</name>
<dbReference type="Proteomes" id="UP000679179">
    <property type="component" value="Unassembled WGS sequence"/>
</dbReference>
<dbReference type="PANTHER" id="PTHR30404">
    <property type="entry name" value="N-ACETYLMURAMOYL-L-ALANINE AMIDASE"/>
    <property type="match status" value="1"/>
</dbReference>
<comment type="caution">
    <text evidence="4">The sequence shown here is derived from an EMBL/GenBank/DDBJ whole genome shotgun (WGS) entry which is preliminary data.</text>
</comment>
<dbReference type="InterPro" id="IPR003646">
    <property type="entry name" value="SH3-like_bac-type"/>
</dbReference>
<evidence type="ECO:0000259" key="3">
    <source>
        <dbReference type="PROSITE" id="PS51781"/>
    </source>
</evidence>
<evidence type="ECO:0000313" key="4">
    <source>
        <dbReference type="EMBL" id="GIM30646.1"/>
    </source>
</evidence>
<dbReference type="GO" id="GO:0030288">
    <property type="term" value="C:outer membrane-bounded periplasmic space"/>
    <property type="evidence" value="ECO:0007669"/>
    <property type="project" value="TreeGrafter"/>
</dbReference>
<dbReference type="EMBL" id="BOPZ01000048">
    <property type="protein sequence ID" value="GIM30646.1"/>
    <property type="molecule type" value="Genomic_DNA"/>
</dbReference>
<evidence type="ECO:0000256" key="1">
    <source>
        <dbReference type="ARBA" id="ARBA00022801"/>
    </source>
</evidence>
<gene>
    <name evidence="4" type="ORF">CPJCM30710_33120</name>
</gene>
<dbReference type="GO" id="GO:0009253">
    <property type="term" value="P:peptidoglycan catabolic process"/>
    <property type="evidence" value="ECO:0007669"/>
    <property type="project" value="InterPro"/>
</dbReference>
<evidence type="ECO:0000313" key="5">
    <source>
        <dbReference type="Proteomes" id="UP000679179"/>
    </source>
</evidence>
<dbReference type="SMART" id="SM00287">
    <property type="entry name" value="SH3b"/>
    <property type="match status" value="2"/>
</dbReference>
<sequence length="323" mass="35595">MYRVVIDPGHGGYDSGAIGFGLLEKDLNLKESLYLKEELERSGVVVKLTRENDSYVSLNERVSIVNAFGADLAISEHFNAGGGTGFEVYHSIYSPIGQLGNLVASLIAAEVSKIQNLRGDDGVFTKKGSDGDYFFFIRETDPTAIITEGGFIDNEEDIKKLSNDNWLRQYAVAQAIGICKYFNIPYVPYIPEPTPEPPVQYGVVTVSVLNIRSGAGTQYEVLGTLNKGEKVKIANQVGDWYSIYWGDHGGFVYSKYIQVITEQYGVVTVSVLNVRSGAGTQYEVLGTLNKGEKVKIANPVGDWYSIYWGDHGGFVYSKYIQVI</sequence>
<dbReference type="PROSITE" id="PS51781">
    <property type="entry name" value="SH3B"/>
    <property type="match status" value="2"/>
</dbReference>
<feature type="domain" description="SH3b" evidence="3">
    <location>
        <begin position="199"/>
        <end position="261"/>
    </location>
</feature>
<dbReference type="SUPFAM" id="SSF53187">
    <property type="entry name" value="Zn-dependent exopeptidases"/>
    <property type="match status" value="1"/>
</dbReference>
<dbReference type="SMART" id="SM00646">
    <property type="entry name" value="Ami_3"/>
    <property type="match status" value="1"/>
</dbReference>
<dbReference type="AlphaFoldDB" id="A0A919VIE1"/>
<dbReference type="GO" id="GO:0008745">
    <property type="term" value="F:N-acetylmuramoyl-L-alanine amidase activity"/>
    <property type="evidence" value="ECO:0007669"/>
    <property type="project" value="InterPro"/>
</dbReference>
<dbReference type="RefSeq" id="WP_212905313.1">
    <property type="nucleotide sequence ID" value="NZ_BOPZ01000048.1"/>
</dbReference>